<dbReference type="Proteomes" id="UP001383192">
    <property type="component" value="Unassembled WGS sequence"/>
</dbReference>
<reference evidence="1 2" key="1">
    <citation type="submission" date="2024-01" db="EMBL/GenBank/DDBJ databases">
        <title>A draft genome for a cacao thread blight-causing isolate of Paramarasmius palmivorus.</title>
        <authorList>
            <person name="Baruah I.K."/>
            <person name="Bukari Y."/>
            <person name="Amoako-Attah I."/>
            <person name="Meinhardt L.W."/>
            <person name="Bailey B.A."/>
            <person name="Cohen S.P."/>
        </authorList>
    </citation>
    <scope>NUCLEOTIDE SEQUENCE [LARGE SCALE GENOMIC DNA]</scope>
    <source>
        <strain evidence="1 2">GH-12</strain>
    </source>
</reference>
<name>A0AAW0BLP6_9AGAR</name>
<gene>
    <name evidence="1" type="ORF">VNI00_015224</name>
</gene>
<evidence type="ECO:0000313" key="2">
    <source>
        <dbReference type="Proteomes" id="UP001383192"/>
    </source>
</evidence>
<accession>A0AAW0BLP6</accession>
<evidence type="ECO:0000313" key="1">
    <source>
        <dbReference type="EMBL" id="KAK7027388.1"/>
    </source>
</evidence>
<dbReference type="EMBL" id="JAYKXP010000096">
    <property type="protein sequence ID" value="KAK7027388.1"/>
    <property type="molecule type" value="Genomic_DNA"/>
</dbReference>
<organism evidence="1 2">
    <name type="scientific">Paramarasmius palmivorus</name>
    <dbReference type="NCBI Taxonomy" id="297713"/>
    <lineage>
        <taxon>Eukaryota</taxon>
        <taxon>Fungi</taxon>
        <taxon>Dikarya</taxon>
        <taxon>Basidiomycota</taxon>
        <taxon>Agaricomycotina</taxon>
        <taxon>Agaricomycetes</taxon>
        <taxon>Agaricomycetidae</taxon>
        <taxon>Agaricales</taxon>
        <taxon>Marasmiineae</taxon>
        <taxon>Marasmiaceae</taxon>
        <taxon>Paramarasmius</taxon>
    </lineage>
</organism>
<proteinExistence type="predicted"/>
<protein>
    <submittedName>
        <fullName evidence="1">Uncharacterized protein</fullName>
    </submittedName>
</protein>
<dbReference type="AlphaFoldDB" id="A0AAW0BLP6"/>
<comment type="caution">
    <text evidence="1">The sequence shown here is derived from an EMBL/GenBank/DDBJ whole genome shotgun (WGS) entry which is preliminary data.</text>
</comment>
<keyword evidence="2" id="KW-1185">Reference proteome</keyword>
<sequence length="752" mass="82196">MTKGGPRMEGVDPSTVPLFLDMPWFSPFVGYTTDRLLLLPEDLRIMATNLLSDVDKGCREDAYKDVAFNRTALVPTRKSAAPVVSHLFALRLLDIASCIQVQDRQVPAKVMEDASTCLNRVVPRTAVVGETQKLRGLPAIADGRGWPNVIANVRDILKSNSVKPALLQASKVNAPREQGLAYVGYALLQGLSTDSDGRSLSKIVQNIHAAAFCVNYALQGYSDLPSTFSELYKGVTRIRQPLLLALAITPILLLVDFSPMSTNITKLYILRAWFHYGTTRPPILSRLESSLWRKLFAIARGFTTPVRAVQDFISEAESLLPLAIKEQSFFETDVGVIVDLPLGLSYERVTANITHSDKEDSENRHYDIIPSESTGSRILSAKTRGVGILLASDPARVDTIQGGPPSHRRSSRIGSWRRKDTVLIKESNIRESNIVGRLCEYSVPPSSLATVVFGEAIRKATRGQAYIIVGLDGRREVFWPTCATSDGVSYLVGLLDRSNVYQTIHGNGLLFYKLTLGFAAPDEEHQFAESDRGLSIRGVVAFSAGEYEHLDNAAVLPELLHGHVLVAFSRQRQVSGRSLDTNLLSRIGPTSMPRRAFMDTRPYPITADADATCSATFSDFLALLSSPGMRRIMSFPLVPSAVSSTGTLSISTNVFSRQYISRLQAEVVASALPPNGWHFIATANAVRKGMLLPDGLNTELTVWEGCVIVFAALPVEDPSFLGKISTLCVPPADLLAKIRAVTAILLFPGDRV</sequence>